<proteinExistence type="predicted"/>
<protein>
    <submittedName>
        <fullName evidence="1">Uncharacterized protein</fullName>
    </submittedName>
</protein>
<dbReference type="EMBL" id="MF459647">
    <property type="protein sequence ID" value="ASU03679.1"/>
    <property type="molecule type" value="Genomic_DNA"/>
</dbReference>
<name>A0A223LJJ9_9CAUD</name>
<organism evidence="1 2">
    <name type="scientific">Erwinia phage vB_EamM_Joad</name>
    <dbReference type="NCBI Taxonomy" id="2026081"/>
    <lineage>
        <taxon>Viruses</taxon>
        <taxon>Duplodnaviria</taxon>
        <taxon>Heunggongvirae</taxon>
        <taxon>Uroviricota</taxon>
        <taxon>Caudoviricetes</taxon>
        <taxon>Chimalliviridae</taxon>
        <taxon>Risingsunvirus</taxon>
        <taxon>Risingsunvirus risingsun</taxon>
    </lineage>
</organism>
<gene>
    <name evidence="1" type="ORF">JOAD_236</name>
</gene>
<evidence type="ECO:0000313" key="2">
    <source>
        <dbReference type="Proteomes" id="UP000222624"/>
    </source>
</evidence>
<dbReference type="Proteomes" id="UP000222624">
    <property type="component" value="Genome"/>
</dbReference>
<accession>A0A223LJJ9</accession>
<sequence length="241" mass="26993">MDVTKLAYNPKRIESLYTVMEDRSVVANRSFEVHIPKRFTENGMAEVTDVVTSVVVLGLVIPGECYGTLIALMACTMIPSGMREIGIDGEKYLILEIEKGDTFIENLSVTKDPDMPYHYFMEFNVYSRLPWYVQPKMLTSLYDNAKIDLGKAVGSSPQVMRVFNAMQFRDPDNLDIPYRNSKAMLDGRPPVIVGLNNSSMLIDGTFSKLLGGYLSDNILAAIINPDSRTTDFEKVIKGIPE</sequence>
<reference evidence="2" key="1">
    <citation type="submission" date="2017-07" db="EMBL/GenBank/DDBJ databases">
        <authorList>
            <person name="Bickmore M.X."/>
            <person name="Vaden K."/>
            <person name="Brady T.S."/>
            <person name="Tateoka O.B."/>
            <person name="Carter J.L."/>
            <person name="Pape J.A."/>
            <person name="Robinson D.M."/>
            <person name="Russell K.A."/>
            <person name="Staley L.A."/>
            <person name="Stettler J.M."/>
            <person name="Townsend M.H."/>
            <person name="Wienclaw T."/>
            <person name="Williamson T.L."/>
            <person name="Kruger J.L."/>
            <person name="Berg J.A."/>
            <person name="Sharma R."/>
            <person name="Payne A.M."/>
            <person name="Fajardo C.P."/>
            <person name="Breakwell D.P."/>
            <person name="Hope S."/>
            <person name="Grose J.H."/>
        </authorList>
    </citation>
    <scope>NUCLEOTIDE SEQUENCE [LARGE SCALE GENOMIC DNA]</scope>
</reference>
<evidence type="ECO:0000313" key="1">
    <source>
        <dbReference type="EMBL" id="ASU03679.1"/>
    </source>
</evidence>